<dbReference type="SUPFAM" id="SSF51011">
    <property type="entry name" value="Glycosyl hydrolase domain"/>
    <property type="match status" value="1"/>
</dbReference>
<dbReference type="Gene3D" id="3.20.20.80">
    <property type="entry name" value="Glycosidases"/>
    <property type="match status" value="1"/>
</dbReference>
<comment type="caution">
    <text evidence="7">The sequence shown here is derived from an EMBL/GenBank/DDBJ whole genome shotgun (WGS) entry which is preliminary data.</text>
</comment>
<dbReference type="InterPro" id="IPR001139">
    <property type="entry name" value="Glyco_hydro_30"/>
</dbReference>
<gene>
    <name evidence="7" type="ORF">H8S33_07915</name>
</gene>
<evidence type="ECO:0000313" key="7">
    <source>
        <dbReference type="EMBL" id="MBC5636738.1"/>
    </source>
</evidence>
<dbReference type="Pfam" id="PF02055">
    <property type="entry name" value="Glyco_hydro_30"/>
    <property type="match status" value="1"/>
</dbReference>
<evidence type="ECO:0000256" key="1">
    <source>
        <dbReference type="ARBA" id="ARBA00005382"/>
    </source>
</evidence>
<dbReference type="GO" id="GO:0006680">
    <property type="term" value="P:glucosylceramide catabolic process"/>
    <property type="evidence" value="ECO:0007669"/>
    <property type="project" value="TreeGrafter"/>
</dbReference>
<dbReference type="InterPro" id="IPR017853">
    <property type="entry name" value="GH"/>
</dbReference>
<dbReference type="InterPro" id="IPR013780">
    <property type="entry name" value="Glyco_hydro_b"/>
</dbReference>
<feature type="domain" description="Glycosyl hydrolase family 30 TIM-barrel" evidence="5">
    <location>
        <begin position="77"/>
        <end position="417"/>
    </location>
</feature>
<evidence type="ECO:0000256" key="3">
    <source>
        <dbReference type="ARBA" id="ARBA00022801"/>
    </source>
</evidence>
<dbReference type="PANTHER" id="PTHR11069">
    <property type="entry name" value="GLUCOSYLCERAMIDASE"/>
    <property type="match status" value="1"/>
</dbReference>
<name>A0A923L589_9BACI</name>
<evidence type="ECO:0000259" key="5">
    <source>
        <dbReference type="Pfam" id="PF02055"/>
    </source>
</evidence>
<protein>
    <submittedName>
        <fullName evidence="7">Beta-1,6-glucanase</fullName>
    </submittedName>
</protein>
<reference evidence="7" key="1">
    <citation type="submission" date="2020-08" db="EMBL/GenBank/DDBJ databases">
        <title>Genome public.</title>
        <authorList>
            <person name="Liu C."/>
            <person name="Sun Q."/>
        </authorList>
    </citation>
    <scope>NUCLEOTIDE SEQUENCE</scope>
    <source>
        <strain evidence="7">BX22</strain>
    </source>
</reference>
<dbReference type="SUPFAM" id="SSF51445">
    <property type="entry name" value="(Trans)glycosidases"/>
    <property type="match status" value="1"/>
</dbReference>
<dbReference type="GO" id="GO:0016020">
    <property type="term" value="C:membrane"/>
    <property type="evidence" value="ECO:0007669"/>
    <property type="project" value="GOC"/>
</dbReference>
<comment type="similarity">
    <text evidence="1 4">Belongs to the glycosyl hydrolase 30 family.</text>
</comment>
<keyword evidence="8" id="KW-1185">Reference proteome</keyword>
<proteinExistence type="inferred from homology"/>
<feature type="domain" description="Glycosyl hydrolase family 30 beta sandwich" evidence="6">
    <location>
        <begin position="420"/>
        <end position="480"/>
    </location>
</feature>
<dbReference type="Proteomes" id="UP000637359">
    <property type="component" value="Unassembled WGS sequence"/>
</dbReference>
<dbReference type="AlphaFoldDB" id="A0A923L589"/>
<evidence type="ECO:0000256" key="2">
    <source>
        <dbReference type="ARBA" id="ARBA00022729"/>
    </source>
</evidence>
<accession>A0A923L589</accession>
<keyword evidence="3 4" id="KW-0378">Hydrolase</keyword>
<dbReference type="InterPro" id="IPR033453">
    <property type="entry name" value="Glyco_hydro_30_TIM-barrel"/>
</dbReference>
<dbReference type="EMBL" id="JACOOL010000005">
    <property type="protein sequence ID" value="MBC5636738.1"/>
    <property type="molecule type" value="Genomic_DNA"/>
</dbReference>
<organism evidence="7 8">
    <name type="scientific">Ornithinibacillus hominis</name>
    <dbReference type="NCBI Taxonomy" id="2763055"/>
    <lineage>
        <taxon>Bacteria</taxon>
        <taxon>Bacillati</taxon>
        <taxon>Bacillota</taxon>
        <taxon>Bacilli</taxon>
        <taxon>Bacillales</taxon>
        <taxon>Bacillaceae</taxon>
        <taxon>Ornithinibacillus</taxon>
    </lineage>
</organism>
<dbReference type="Pfam" id="PF17189">
    <property type="entry name" value="Glyco_hydro_30C"/>
    <property type="match status" value="1"/>
</dbReference>
<dbReference type="PRINTS" id="PR00843">
    <property type="entry name" value="GLHYDRLASE30"/>
</dbReference>
<evidence type="ECO:0000256" key="4">
    <source>
        <dbReference type="RuleBase" id="RU361188"/>
    </source>
</evidence>
<dbReference type="GO" id="GO:0004348">
    <property type="term" value="F:glucosylceramidase activity"/>
    <property type="evidence" value="ECO:0007669"/>
    <property type="project" value="InterPro"/>
</dbReference>
<dbReference type="Gene3D" id="2.60.40.1180">
    <property type="entry name" value="Golgi alpha-mannosidase II"/>
    <property type="match status" value="1"/>
</dbReference>
<evidence type="ECO:0000313" key="8">
    <source>
        <dbReference type="Proteomes" id="UP000637359"/>
    </source>
</evidence>
<dbReference type="RefSeq" id="WP_186869455.1">
    <property type="nucleotide sequence ID" value="NZ_JACOOL010000005.1"/>
</dbReference>
<sequence length="482" mass="54351">MRNKKVEIPILLTGILVLIILIVMLNAPSANSVDIYLTTSDQRNLLTQQEPLVLEDIKETEVPIIQVDPNVPFQTMEGFGAAVTGSSAYLINHELSSEQREALLYDLFSSEGIHLNFIRHAIGASDFSVDRDGNPLSYTYNDMESGTDYELEHFSIDNDADVISLIQDIRTIHNQVKIIGTPWTAPAWMKYSNQLNGSYLNYEDERVYEAYANYFVKYIQAYENNQIPIDAITIQNEPEHTSESYPTMSMNAEEQAMFIKQYLHPTFSQHDINTKILAYDHNWENAFDYSNKVLHDEEANAYTSGIAFHCYEGDPESMSKVHEAYPDKHIYLTECSGGDWSADFGDNLNWYMSNLIIGGPRNWAEAVLLWNIALDPNGGPTNGGCSDCRGVVTVNKEANEVSKNVEYYALGHASKFVNPGAVRVSTTHYQGKLETVGFRNPDDSMVLIVANTSDHSETFQVNYQTESFTYTMDPNSAATFTW</sequence>
<dbReference type="InterPro" id="IPR033452">
    <property type="entry name" value="GH30_C"/>
</dbReference>
<dbReference type="PANTHER" id="PTHR11069:SF23">
    <property type="entry name" value="LYSOSOMAL ACID GLUCOSYLCERAMIDASE"/>
    <property type="match status" value="1"/>
</dbReference>
<evidence type="ECO:0000259" key="6">
    <source>
        <dbReference type="Pfam" id="PF17189"/>
    </source>
</evidence>
<keyword evidence="4" id="KW-0326">Glycosidase</keyword>
<keyword evidence="2" id="KW-0732">Signal</keyword>